<keyword evidence="1" id="KW-1133">Transmembrane helix</keyword>
<dbReference type="EMBL" id="KZ305018">
    <property type="protein sequence ID" value="PIA64788.1"/>
    <property type="molecule type" value="Genomic_DNA"/>
</dbReference>
<reference evidence="2 3" key="1">
    <citation type="submission" date="2017-09" db="EMBL/GenBank/DDBJ databases">
        <title>WGS assembly of Aquilegia coerulea Goldsmith.</title>
        <authorList>
            <person name="Hodges S."/>
            <person name="Kramer E."/>
            <person name="Nordborg M."/>
            <person name="Tomkins J."/>
            <person name="Borevitz J."/>
            <person name="Derieg N."/>
            <person name="Yan J."/>
            <person name="Mihaltcheva S."/>
            <person name="Hayes R.D."/>
            <person name="Rokhsar D."/>
        </authorList>
    </citation>
    <scope>NUCLEOTIDE SEQUENCE [LARGE SCALE GENOMIC DNA]</scope>
    <source>
        <strain evidence="3">cv. Goldsmith</strain>
    </source>
</reference>
<dbReference type="InParanoid" id="A0A2G5F9W9"/>
<sequence>MASLSSSLHFSISNKSMQPHQSADLNTSCASNIRTLSCRRVFNELVPKSWKLNRKKQGNCSLLRSSVLFRLMYTCHESVSPMNPKRCFSSVASDHINCESVLVLDNDDNRAVKYNQIDELVGVLHNAARSFSVAIKCHESASSPELAKAWVGVDVHAWHKHIAYQAAVCALLKTAIEARFLLSGEQRSEVSSVHDIISPKVNMLLKLVENELNARDQNLAKWFKIVKLPILEGLFIPLLKRRSAEHDGSGVAVIFLAICCCVAVEKLGTQHDSCPKVTLSIPNIVGELMDLSHSLAPIDKLHSLATVAGVEQQFLLHFGAKVLPNKDSQEMSFWIGLVQKKLSVAFQRESVISRMHIFRNKQDIERDLATLGLFAFLGNRTRLFLSGMGIKDLDEQAKDFLSYLECGSLFIYPDFSSLRVYQHFMEVVAEEIGWLDLYAAVPCISHHERRRSKQHAIQAEKEIILSAVFTVCSDMFSGFAHFSNSTQQSLDGDMVAFLDRSRNLLTICLEDYWAAYYRSGELLKYAERFIPQAIIPFGNRGTTNVSALNELLKKSADLMAMGIRVSPHCESKSSNQDGIDAITIVKSPCSSETKSVHENMFRNYSNKLKSMIFDILIGTQLLFIDISIASGLLLKQMRGHMLTERERKKLKRTLADFVSVIPVTILMLLPVSAIGHAAMLTVIKKYIPCLIPSPYSPERLDIVKQLNRTKKMEVKSWSNL</sequence>
<keyword evidence="1" id="KW-0472">Membrane</keyword>
<keyword evidence="1" id="KW-0812">Transmembrane</keyword>
<dbReference type="STRING" id="218851.A0A2G5F9W9"/>
<keyword evidence="3" id="KW-1185">Reference proteome</keyword>
<gene>
    <name evidence="2" type="ORF">AQUCO_00100334v1</name>
</gene>
<feature type="transmembrane region" description="Helical" evidence="1">
    <location>
        <begin position="611"/>
        <end position="634"/>
    </location>
</feature>
<dbReference type="GO" id="GO:0005743">
    <property type="term" value="C:mitochondrial inner membrane"/>
    <property type="evidence" value="ECO:0007669"/>
    <property type="project" value="InterPro"/>
</dbReference>
<protein>
    <submittedName>
        <fullName evidence="2">Uncharacterized protein</fullName>
    </submittedName>
</protein>
<evidence type="ECO:0000313" key="3">
    <source>
        <dbReference type="Proteomes" id="UP000230069"/>
    </source>
</evidence>
<dbReference type="PANTHER" id="PTHR14009:SF34">
    <property type="entry name" value="LETM1 RBD DOMAIN-CONTAINING PROTEIN"/>
    <property type="match status" value="1"/>
</dbReference>
<accession>A0A2G5F9W9</accession>
<dbReference type="AlphaFoldDB" id="A0A2G5F9W9"/>
<dbReference type="InterPro" id="IPR044202">
    <property type="entry name" value="LETM1/MDM38-like"/>
</dbReference>
<evidence type="ECO:0000256" key="1">
    <source>
        <dbReference type="SAM" id="Phobius"/>
    </source>
</evidence>
<evidence type="ECO:0000313" key="2">
    <source>
        <dbReference type="EMBL" id="PIA64788.1"/>
    </source>
</evidence>
<dbReference type="PANTHER" id="PTHR14009">
    <property type="entry name" value="LEUCINE ZIPPER-EF-HAND CONTAINING TRANSMEMBRANE PROTEIN"/>
    <property type="match status" value="1"/>
</dbReference>
<name>A0A2G5F9W9_AQUCA</name>
<organism evidence="2 3">
    <name type="scientific">Aquilegia coerulea</name>
    <name type="common">Rocky mountain columbine</name>
    <dbReference type="NCBI Taxonomy" id="218851"/>
    <lineage>
        <taxon>Eukaryota</taxon>
        <taxon>Viridiplantae</taxon>
        <taxon>Streptophyta</taxon>
        <taxon>Embryophyta</taxon>
        <taxon>Tracheophyta</taxon>
        <taxon>Spermatophyta</taxon>
        <taxon>Magnoliopsida</taxon>
        <taxon>Ranunculales</taxon>
        <taxon>Ranunculaceae</taxon>
        <taxon>Thalictroideae</taxon>
        <taxon>Aquilegia</taxon>
    </lineage>
</organism>
<dbReference type="Proteomes" id="UP000230069">
    <property type="component" value="Unassembled WGS sequence"/>
</dbReference>
<dbReference type="OrthoDB" id="275278at2759"/>
<dbReference type="GO" id="GO:0030003">
    <property type="term" value="P:intracellular monoatomic cation homeostasis"/>
    <property type="evidence" value="ECO:0007669"/>
    <property type="project" value="TreeGrafter"/>
</dbReference>
<feature type="transmembrane region" description="Helical" evidence="1">
    <location>
        <begin position="654"/>
        <end position="679"/>
    </location>
</feature>
<proteinExistence type="predicted"/>